<dbReference type="EMBL" id="OIVN01002024">
    <property type="protein sequence ID" value="SPC99935.1"/>
    <property type="molecule type" value="Genomic_DNA"/>
</dbReference>
<proteinExistence type="predicted"/>
<evidence type="ECO:0000313" key="1">
    <source>
        <dbReference type="EMBL" id="SPC99935.1"/>
    </source>
</evidence>
<organism evidence="1">
    <name type="scientific">Fagus sylvatica</name>
    <name type="common">Beechnut</name>
    <dbReference type="NCBI Taxonomy" id="28930"/>
    <lineage>
        <taxon>Eukaryota</taxon>
        <taxon>Viridiplantae</taxon>
        <taxon>Streptophyta</taxon>
        <taxon>Embryophyta</taxon>
        <taxon>Tracheophyta</taxon>
        <taxon>Spermatophyta</taxon>
        <taxon>Magnoliopsida</taxon>
        <taxon>eudicotyledons</taxon>
        <taxon>Gunneridae</taxon>
        <taxon>Pentapetalae</taxon>
        <taxon>rosids</taxon>
        <taxon>fabids</taxon>
        <taxon>Fagales</taxon>
        <taxon>Fagaceae</taxon>
        <taxon>Fagus</taxon>
    </lineage>
</organism>
<sequence>MAAEHAGKTFEGHPMEGGDGVYSYANNSTYQLARGRLLATPRAAAYKAMRDDYSGSRSDDLYLIGSLRVAPPREAQRPHPLDLDHFYTPPPISTSSLPLESKGTTWSSLFHLLAARLAVRMVMVRGLL</sequence>
<accession>A0A2N9GK64</accession>
<name>A0A2N9GK64_FAGSY</name>
<dbReference type="AlphaFoldDB" id="A0A2N9GK64"/>
<reference evidence="1" key="1">
    <citation type="submission" date="2018-02" db="EMBL/GenBank/DDBJ databases">
        <authorList>
            <person name="Cohen D.B."/>
            <person name="Kent A.D."/>
        </authorList>
    </citation>
    <scope>NUCLEOTIDE SEQUENCE</scope>
</reference>
<gene>
    <name evidence="1" type="ORF">FSB_LOCUS27817</name>
</gene>
<protein>
    <submittedName>
        <fullName evidence="1">Uncharacterized protein</fullName>
    </submittedName>
</protein>